<dbReference type="EMBL" id="JQCD01000004">
    <property type="protein sequence ID" value="KRN78062.1"/>
    <property type="molecule type" value="Genomic_DNA"/>
</dbReference>
<dbReference type="PATRIC" id="fig|1620.3.peg.83"/>
<proteinExistence type="predicted"/>
<feature type="transmembrane region" description="Helical" evidence="1">
    <location>
        <begin position="130"/>
        <end position="158"/>
    </location>
</feature>
<dbReference type="PANTHER" id="PTHR36832:SF1">
    <property type="entry name" value="SLR1174 PROTEIN"/>
    <property type="match status" value="1"/>
</dbReference>
<sequence>MKSEYLVRQSFKANAWFTILSGIIGAIVQYYVWHAIAPSQDINMLVTYGLMAIVLSTVIPTTETAKKLGKNINDGQIGSILAKPVTISQVMLGRSIGTLIYDLIYKLMPLTIIYAVFFRQVLQFNQVNMLILLLSIVLSWLIAWLIGMIIGFCAFITVRVNGLLALNGGLMVILGGAAIPINIYPPLIKVIAEWSPFYAIGYIPLSLVTGMNQTTISMLILHQLIWLGIIFLVYAVISKMVLNRLSIMGG</sequence>
<feature type="transmembrane region" description="Helical" evidence="1">
    <location>
        <begin position="99"/>
        <end position="118"/>
    </location>
</feature>
<accession>A0A0R2JLC5</accession>
<reference evidence="2 3" key="1">
    <citation type="journal article" date="2015" name="Genome Announc.">
        <title>Expanding the biotechnology potential of lactobacilli through comparative genomics of 213 strains and associated genera.</title>
        <authorList>
            <person name="Sun Z."/>
            <person name="Harris H.M."/>
            <person name="McCann A."/>
            <person name="Guo C."/>
            <person name="Argimon S."/>
            <person name="Zhang W."/>
            <person name="Yang X."/>
            <person name="Jeffery I.B."/>
            <person name="Cooney J.C."/>
            <person name="Kagawa T.F."/>
            <person name="Liu W."/>
            <person name="Song Y."/>
            <person name="Salvetti E."/>
            <person name="Wrobel A."/>
            <person name="Rasinkangas P."/>
            <person name="Parkhill J."/>
            <person name="Rea M.C."/>
            <person name="O'Sullivan O."/>
            <person name="Ritari J."/>
            <person name="Douillard F.P."/>
            <person name="Paul Ross R."/>
            <person name="Yang R."/>
            <person name="Briner A.E."/>
            <person name="Felis G.E."/>
            <person name="de Vos W.M."/>
            <person name="Barrangou R."/>
            <person name="Klaenhammer T.R."/>
            <person name="Caufield P.W."/>
            <person name="Cui Y."/>
            <person name="Zhang H."/>
            <person name="O'Toole P.W."/>
        </authorList>
    </citation>
    <scope>NUCLEOTIDE SEQUENCE [LARGE SCALE GENOMIC DNA]</scope>
    <source>
        <strain evidence="2 3">DSM 20014</strain>
    </source>
</reference>
<organism evidence="2 3">
    <name type="scientific">Weissella minor</name>
    <dbReference type="NCBI Taxonomy" id="1620"/>
    <lineage>
        <taxon>Bacteria</taxon>
        <taxon>Bacillati</taxon>
        <taxon>Bacillota</taxon>
        <taxon>Bacilli</taxon>
        <taxon>Lactobacillales</taxon>
        <taxon>Lactobacillaceae</taxon>
        <taxon>Weissella</taxon>
    </lineage>
</organism>
<keyword evidence="1" id="KW-0812">Transmembrane</keyword>
<feature type="transmembrane region" description="Helical" evidence="1">
    <location>
        <begin position="191"/>
        <end position="210"/>
    </location>
</feature>
<feature type="transmembrane region" description="Helical" evidence="1">
    <location>
        <begin position="15"/>
        <end position="33"/>
    </location>
</feature>
<evidence type="ECO:0008006" key="4">
    <source>
        <dbReference type="Google" id="ProtNLM"/>
    </source>
</evidence>
<protein>
    <recommendedName>
        <fullName evidence="4">ABC transporter permease</fullName>
    </recommendedName>
</protein>
<feature type="transmembrane region" description="Helical" evidence="1">
    <location>
        <begin position="45"/>
        <end position="62"/>
    </location>
</feature>
<keyword evidence="3" id="KW-1185">Reference proteome</keyword>
<comment type="caution">
    <text evidence="2">The sequence shown here is derived from an EMBL/GenBank/DDBJ whole genome shotgun (WGS) entry which is preliminary data.</text>
</comment>
<dbReference type="STRING" id="1620.IV67_GL000078"/>
<feature type="transmembrane region" description="Helical" evidence="1">
    <location>
        <begin position="216"/>
        <end position="237"/>
    </location>
</feature>
<name>A0A0R2JLC5_9LACO</name>
<evidence type="ECO:0000313" key="3">
    <source>
        <dbReference type="Proteomes" id="UP000051673"/>
    </source>
</evidence>
<evidence type="ECO:0000313" key="2">
    <source>
        <dbReference type="EMBL" id="KRN78062.1"/>
    </source>
</evidence>
<dbReference type="AlphaFoldDB" id="A0A0R2JLC5"/>
<dbReference type="Proteomes" id="UP000051673">
    <property type="component" value="Unassembled WGS sequence"/>
</dbReference>
<keyword evidence="1" id="KW-1133">Transmembrane helix</keyword>
<evidence type="ECO:0000256" key="1">
    <source>
        <dbReference type="SAM" id="Phobius"/>
    </source>
</evidence>
<keyword evidence="1" id="KW-0472">Membrane</keyword>
<dbReference type="PANTHER" id="PTHR36832">
    <property type="entry name" value="SLR1174 PROTEIN-RELATED"/>
    <property type="match status" value="1"/>
</dbReference>
<gene>
    <name evidence="2" type="ORF">IV67_GL000078</name>
</gene>
<feature type="transmembrane region" description="Helical" evidence="1">
    <location>
        <begin position="164"/>
        <end position="184"/>
    </location>
</feature>